<name>A0ABU8S9G6_9SPHN</name>
<keyword evidence="5 7" id="KW-0472">Membrane</keyword>
<feature type="transmembrane region" description="Helical" evidence="7">
    <location>
        <begin position="179"/>
        <end position="200"/>
    </location>
</feature>
<dbReference type="PANTHER" id="PTHR30625">
    <property type="entry name" value="PROTEIN TOLQ"/>
    <property type="match status" value="1"/>
</dbReference>
<feature type="domain" description="MotA/TolQ/ExbB proton channel" evidence="8">
    <location>
        <begin position="93"/>
        <end position="215"/>
    </location>
</feature>
<dbReference type="Pfam" id="PF01618">
    <property type="entry name" value="MotA_ExbB"/>
    <property type="match status" value="1"/>
</dbReference>
<organism evidence="9 10">
    <name type="scientific">Novosphingobium aquae</name>
    <dbReference type="NCBI Taxonomy" id="3133435"/>
    <lineage>
        <taxon>Bacteria</taxon>
        <taxon>Pseudomonadati</taxon>
        <taxon>Pseudomonadota</taxon>
        <taxon>Alphaproteobacteria</taxon>
        <taxon>Sphingomonadales</taxon>
        <taxon>Sphingomonadaceae</taxon>
        <taxon>Novosphingobium</taxon>
    </lineage>
</organism>
<keyword evidence="3 7" id="KW-0812">Transmembrane</keyword>
<keyword evidence="2" id="KW-1003">Cell membrane</keyword>
<evidence type="ECO:0000259" key="8">
    <source>
        <dbReference type="Pfam" id="PF01618"/>
    </source>
</evidence>
<gene>
    <name evidence="9" type="ORF">WG900_11765</name>
</gene>
<protein>
    <submittedName>
        <fullName evidence="9">MotA/TolQ/ExbB proton channel family protein</fullName>
    </submittedName>
</protein>
<evidence type="ECO:0000256" key="7">
    <source>
        <dbReference type="SAM" id="Phobius"/>
    </source>
</evidence>
<dbReference type="Proteomes" id="UP001379235">
    <property type="component" value="Unassembled WGS sequence"/>
</dbReference>
<dbReference type="EMBL" id="JBBHJY010000005">
    <property type="protein sequence ID" value="MEJ6010592.1"/>
    <property type="molecule type" value="Genomic_DNA"/>
</dbReference>
<keyword evidence="4 7" id="KW-1133">Transmembrane helix</keyword>
<accession>A0ABU8S9G6</accession>
<dbReference type="InterPro" id="IPR002898">
    <property type="entry name" value="MotA_ExbB_proton_chnl"/>
</dbReference>
<keyword evidence="6" id="KW-0653">Protein transport</keyword>
<evidence type="ECO:0000256" key="3">
    <source>
        <dbReference type="ARBA" id="ARBA00022692"/>
    </source>
</evidence>
<comment type="similarity">
    <text evidence="6">Belongs to the exbB/tolQ family.</text>
</comment>
<evidence type="ECO:0000256" key="5">
    <source>
        <dbReference type="ARBA" id="ARBA00023136"/>
    </source>
</evidence>
<feature type="transmembrane region" description="Helical" evidence="7">
    <location>
        <begin position="28"/>
        <end position="52"/>
    </location>
</feature>
<proteinExistence type="inferred from homology"/>
<feature type="transmembrane region" description="Helical" evidence="7">
    <location>
        <begin position="138"/>
        <end position="159"/>
    </location>
</feature>
<reference evidence="9 10" key="1">
    <citation type="submission" date="2024-03" db="EMBL/GenBank/DDBJ databases">
        <authorList>
            <person name="Jo J.-H."/>
        </authorList>
    </citation>
    <scope>NUCLEOTIDE SEQUENCE [LARGE SCALE GENOMIC DNA]</scope>
    <source>
        <strain evidence="9 10">AS3R-12</strain>
    </source>
</reference>
<dbReference type="InterPro" id="IPR050790">
    <property type="entry name" value="ExbB/TolQ_transport"/>
</dbReference>
<evidence type="ECO:0000313" key="9">
    <source>
        <dbReference type="EMBL" id="MEJ6010592.1"/>
    </source>
</evidence>
<comment type="caution">
    <text evidence="9">The sequence shown here is derived from an EMBL/GenBank/DDBJ whole genome shotgun (WGS) entry which is preliminary data.</text>
</comment>
<sequence length="232" mass="25105">MTITSVLAAPILAGPLNPLRLFLQADIVVQVVMAGLLIASIWVWGTVIAFLWRMRGINARGEAYEAEFWKAKDIEAYQAEHGKGDIPSARVAGAAINELRRSLSVKNPDPEGLRQRLGIAMTGTVEGEADKLAARLNILATVGTSAPFIGLFGTVWGIMRTLGAYAEESFTMARVAPELSEALFATAIGLFAAIPAVIAYNRLSLKVNRFESRLQRFADKVHAALTREIGAR</sequence>
<keyword evidence="10" id="KW-1185">Reference proteome</keyword>
<comment type="subcellular location">
    <subcellularLocation>
        <location evidence="1">Cell membrane</location>
        <topology evidence="1">Multi-pass membrane protein</topology>
    </subcellularLocation>
    <subcellularLocation>
        <location evidence="6">Membrane</location>
        <topology evidence="6">Multi-pass membrane protein</topology>
    </subcellularLocation>
</comment>
<evidence type="ECO:0000256" key="4">
    <source>
        <dbReference type="ARBA" id="ARBA00022989"/>
    </source>
</evidence>
<keyword evidence="6" id="KW-0813">Transport</keyword>
<evidence type="ECO:0000256" key="2">
    <source>
        <dbReference type="ARBA" id="ARBA00022475"/>
    </source>
</evidence>
<evidence type="ECO:0000256" key="6">
    <source>
        <dbReference type="RuleBase" id="RU004057"/>
    </source>
</evidence>
<evidence type="ECO:0000313" key="10">
    <source>
        <dbReference type="Proteomes" id="UP001379235"/>
    </source>
</evidence>
<dbReference type="PANTHER" id="PTHR30625:SF3">
    <property type="entry name" value="TOL-PAL SYSTEM PROTEIN TOLQ"/>
    <property type="match status" value="1"/>
</dbReference>
<evidence type="ECO:0000256" key="1">
    <source>
        <dbReference type="ARBA" id="ARBA00004651"/>
    </source>
</evidence>
<dbReference type="RefSeq" id="WP_339967324.1">
    <property type="nucleotide sequence ID" value="NZ_JBBHJY010000005.1"/>
</dbReference>